<proteinExistence type="predicted"/>
<name>A0A143YEP6_9LACT</name>
<dbReference type="Proteomes" id="UP000242754">
    <property type="component" value="Unassembled WGS sequence"/>
</dbReference>
<dbReference type="AlphaFoldDB" id="A0A143YEP6"/>
<dbReference type="OrthoDB" id="2938691at2"/>
<protein>
    <submittedName>
        <fullName evidence="2">Uncharacterized protein</fullName>
    </submittedName>
</protein>
<gene>
    <name evidence="2" type="ORF">Tpal_1073</name>
</gene>
<dbReference type="EMBL" id="FJNE01000003">
    <property type="protein sequence ID" value="CZQ88960.1"/>
    <property type="molecule type" value="Genomic_DNA"/>
</dbReference>
<dbReference type="RefSeq" id="WP_087032312.1">
    <property type="nucleotide sequence ID" value="NZ_FJNE01000003.1"/>
</dbReference>
<evidence type="ECO:0000313" key="2">
    <source>
        <dbReference type="EMBL" id="CZQ88960.1"/>
    </source>
</evidence>
<organism evidence="2 3">
    <name type="scientific">Trichococcus palustris</name>
    <dbReference type="NCBI Taxonomy" id="140314"/>
    <lineage>
        <taxon>Bacteria</taxon>
        <taxon>Bacillati</taxon>
        <taxon>Bacillota</taxon>
        <taxon>Bacilli</taxon>
        <taxon>Lactobacillales</taxon>
        <taxon>Carnobacteriaceae</taxon>
        <taxon>Trichococcus</taxon>
    </lineage>
</organism>
<dbReference type="STRING" id="140314.SAMN04488076_11323"/>
<feature type="region of interest" description="Disordered" evidence="1">
    <location>
        <begin position="38"/>
        <end position="73"/>
    </location>
</feature>
<keyword evidence="3" id="KW-1185">Reference proteome</keyword>
<sequence>MGKVIFLLLIIGIALVAHFMGWFDNVDWEELKDKAMAANQKNKDAREKREKAREEVNQERQEREAIDRVEHPEKYAPKTKHNSIKLEKVGFGTVALSQTKAGIVSMGLKEYFLIDFFWNQSLEDKGKKWVGRAIVGTIVAGPLGTLVGAGTGKRKIEDHSTGVIILREIKTGKSISIQVKLDAKKATEMQGFIKFQG</sequence>
<evidence type="ECO:0000313" key="3">
    <source>
        <dbReference type="Proteomes" id="UP000242754"/>
    </source>
</evidence>
<evidence type="ECO:0000256" key="1">
    <source>
        <dbReference type="SAM" id="MobiDB-lite"/>
    </source>
</evidence>
<reference evidence="2 3" key="1">
    <citation type="submission" date="2016-02" db="EMBL/GenBank/DDBJ databases">
        <authorList>
            <person name="Wen L."/>
            <person name="He K."/>
            <person name="Yang H."/>
        </authorList>
    </citation>
    <scope>NUCLEOTIDE SEQUENCE [LARGE SCALE GENOMIC DNA]</scope>
    <source>
        <strain evidence="2">Trichococcus palustris</strain>
    </source>
</reference>
<accession>A0A143YEP6</accession>